<name>A0A9D1AHB4_9FIRM</name>
<protein>
    <submittedName>
        <fullName evidence="2">DUF3784 domain-containing protein</fullName>
    </submittedName>
</protein>
<evidence type="ECO:0000313" key="3">
    <source>
        <dbReference type="Proteomes" id="UP000886749"/>
    </source>
</evidence>
<proteinExistence type="predicted"/>
<dbReference type="InterPro" id="IPR017259">
    <property type="entry name" value="UCP037672"/>
</dbReference>
<dbReference type="Proteomes" id="UP000886749">
    <property type="component" value="Unassembled WGS sequence"/>
</dbReference>
<gene>
    <name evidence="2" type="ORF">IAB36_01455</name>
</gene>
<feature type="transmembrane region" description="Helical" evidence="1">
    <location>
        <begin position="50"/>
        <end position="74"/>
    </location>
</feature>
<evidence type="ECO:0000313" key="2">
    <source>
        <dbReference type="EMBL" id="HIR40477.1"/>
    </source>
</evidence>
<accession>A0A9D1AHB4</accession>
<feature type="transmembrane region" description="Helical" evidence="1">
    <location>
        <begin position="86"/>
        <end position="106"/>
    </location>
</feature>
<organism evidence="2 3">
    <name type="scientific">Candidatus Egerieicola pullicola</name>
    <dbReference type="NCBI Taxonomy" id="2840775"/>
    <lineage>
        <taxon>Bacteria</taxon>
        <taxon>Bacillati</taxon>
        <taxon>Bacillota</taxon>
        <taxon>Clostridia</taxon>
        <taxon>Eubacteriales</taxon>
        <taxon>Oscillospiraceae</taxon>
        <taxon>Oscillospiraceae incertae sedis</taxon>
        <taxon>Candidatus Egerieicola</taxon>
    </lineage>
</organism>
<keyword evidence="1" id="KW-0812">Transmembrane</keyword>
<keyword evidence="1" id="KW-1133">Transmembrane helix</keyword>
<reference evidence="2" key="1">
    <citation type="submission" date="2020-10" db="EMBL/GenBank/DDBJ databases">
        <authorList>
            <person name="Gilroy R."/>
        </authorList>
    </citation>
    <scope>NUCLEOTIDE SEQUENCE</scope>
    <source>
        <strain evidence="2">CHK184-25365</strain>
    </source>
</reference>
<dbReference type="Pfam" id="PF12650">
    <property type="entry name" value="DUF3784"/>
    <property type="match status" value="1"/>
</dbReference>
<keyword evidence="1" id="KW-0472">Membrane</keyword>
<dbReference type="AlphaFoldDB" id="A0A9D1AHB4"/>
<evidence type="ECO:0000256" key="1">
    <source>
        <dbReference type="SAM" id="Phobius"/>
    </source>
</evidence>
<sequence length="123" mass="13855">MWILILPGLLAALFLALGIAFLTGHGDCFIAGWNTSSEEQRKKYHRTKLLRSMAVFSFFTVAWLLGLGAMLVLAVQEILPEFQLMVWGFVLLGLLLAGLVVEMIYANVFCRKKTEDPLTYKED</sequence>
<reference evidence="2" key="2">
    <citation type="journal article" date="2021" name="PeerJ">
        <title>Extensive microbial diversity within the chicken gut microbiome revealed by metagenomics and culture.</title>
        <authorList>
            <person name="Gilroy R."/>
            <person name="Ravi A."/>
            <person name="Getino M."/>
            <person name="Pursley I."/>
            <person name="Horton D.L."/>
            <person name="Alikhan N.F."/>
            <person name="Baker D."/>
            <person name="Gharbi K."/>
            <person name="Hall N."/>
            <person name="Watson M."/>
            <person name="Adriaenssens E.M."/>
            <person name="Foster-Nyarko E."/>
            <person name="Jarju S."/>
            <person name="Secka A."/>
            <person name="Antonio M."/>
            <person name="Oren A."/>
            <person name="Chaudhuri R.R."/>
            <person name="La Ragione R."/>
            <person name="Hildebrand F."/>
            <person name="Pallen M.J."/>
        </authorList>
    </citation>
    <scope>NUCLEOTIDE SEQUENCE</scope>
    <source>
        <strain evidence="2">CHK184-25365</strain>
    </source>
</reference>
<dbReference type="EMBL" id="DVGY01000035">
    <property type="protein sequence ID" value="HIR40477.1"/>
    <property type="molecule type" value="Genomic_DNA"/>
</dbReference>
<comment type="caution">
    <text evidence="2">The sequence shown here is derived from an EMBL/GenBank/DDBJ whole genome shotgun (WGS) entry which is preliminary data.</text>
</comment>